<dbReference type="Proteomes" id="UP001446871">
    <property type="component" value="Unassembled WGS sequence"/>
</dbReference>
<name>A0ABR1UZD6_9PEZI</name>
<accession>A0ABR1UZD6</accession>
<dbReference type="InterPro" id="IPR010730">
    <property type="entry name" value="HET"/>
</dbReference>
<dbReference type="Pfam" id="PF06985">
    <property type="entry name" value="HET"/>
    <property type="match status" value="1"/>
</dbReference>
<sequence length="656" mass="73334">MYRKLDRGRQEIRLFEFLPADDQDGPVRGRLHYHSLADKPIYNTISYVWGKASLSDREIEVDGKSLQVTPNLHKVLRNLRSSHDSSSTLFWIDAICINQQDLAERNHQVGMMRQIYEQCGADRVWLGPTSDSQEGDEKAMEAGLQLLGKICDNDIRTLVGLGYGFPDLDSTEKTWNLADEDISALEHVVVHPDIWYRIWVVQELACAANVILMAGNARLEWDRVAQFLGPLPPSDAFHRQFGSHGNLVRRDLSTLMVQLKRIHDQRTLTQKGASQELFDVLARWSGSASTDPRDKIYGVLGLAPRELRLPVDYSKTLPAVHLDAVRAIIDYSANLDIIAQNPWRQDKEESIPRREPHREQLLQLPSWVPTFSVPLRAADQRRRLLFAQRGIFNAGPSTCQVPCHIANDGALRTRGVVLDTVGQEIPGQGRERGRPRNPLPHISMHSCAGRDLLDESCPTYVSGESAFTAYWRTLATDRTGFPMSRLQSEQIATLDRTLRERMKESMSRHAILSEPNTGSASTLVPGIPPLSRAEDGGTRVNAFSQGASPHLFDNTICDAVWRFTHTDWGFNVTARGLYAMLLRGSAQQGDTIACLEGAKVPLVLRGRVADGPSTGALPRFEVIGPAYVHGFMDGEAFDSVELRGRLQLKTEGIFLL</sequence>
<dbReference type="InterPro" id="IPR052895">
    <property type="entry name" value="HetReg/Transcr_Mod"/>
</dbReference>
<feature type="domain" description="Heterokaryon incompatibility" evidence="1">
    <location>
        <begin position="42"/>
        <end position="203"/>
    </location>
</feature>
<dbReference type="PANTHER" id="PTHR24148">
    <property type="entry name" value="ANKYRIN REPEAT DOMAIN-CONTAINING PROTEIN 39 HOMOLOG-RELATED"/>
    <property type="match status" value="1"/>
</dbReference>
<evidence type="ECO:0000313" key="3">
    <source>
        <dbReference type="Proteomes" id="UP001446871"/>
    </source>
</evidence>
<proteinExistence type="predicted"/>
<protein>
    <recommendedName>
        <fullName evidence="1">Heterokaryon incompatibility domain-containing protein</fullName>
    </recommendedName>
</protein>
<dbReference type="PANTHER" id="PTHR24148:SF64">
    <property type="entry name" value="HETEROKARYON INCOMPATIBILITY DOMAIN-CONTAINING PROTEIN"/>
    <property type="match status" value="1"/>
</dbReference>
<reference evidence="2 3" key="1">
    <citation type="submission" date="2023-01" db="EMBL/GenBank/DDBJ databases">
        <title>Analysis of 21 Apiospora genomes using comparative genomics revels a genus with tremendous synthesis potential of carbohydrate active enzymes and secondary metabolites.</title>
        <authorList>
            <person name="Sorensen T."/>
        </authorList>
    </citation>
    <scope>NUCLEOTIDE SEQUENCE [LARGE SCALE GENOMIC DNA]</scope>
    <source>
        <strain evidence="2 3">CBS 83171</strain>
    </source>
</reference>
<evidence type="ECO:0000313" key="2">
    <source>
        <dbReference type="EMBL" id="KAK8064268.1"/>
    </source>
</evidence>
<evidence type="ECO:0000259" key="1">
    <source>
        <dbReference type="Pfam" id="PF06985"/>
    </source>
</evidence>
<organism evidence="2 3">
    <name type="scientific">Apiospora saccharicola</name>
    <dbReference type="NCBI Taxonomy" id="335842"/>
    <lineage>
        <taxon>Eukaryota</taxon>
        <taxon>Fungi</taxon>
        <taxon>Dikarya</taxon>
        <taxon>Ascomycota</taxon>
        <taxon>Pezizomycotina</taxon>
        <taxon>Sordariomycetes</taxon>
        <taxon>Xylariomycetidae</taxon>
        <taxon>Amphisphaeriales</taxon>
        <taxon>Apiosporaceae</taxon>
        <taxon>Apiospora</taxon>
    </lineage>
</organism>
<gene>
    <name evidence="2" type="ORF">PG996_008920</name>
</gene>
<dbReference type="EMBL" id="JAQQWM010000005">
    <property type="protein sequence ID" value="KAK8064268.1"/>
    <property type="molecule type" value="Genomic_DNA"/>
</dbReference>
<keyword evidence="3" id="KW-1185">Reference proteome</keyword>
<comment type="caution">
    <text evidence="2">The sequence shown here is derived from an EMBL/GenBank/DDBJ whole genome shotgun (WGS) entry which is preliminary data.</text>
</comment>